<protein>
    <submittedName>
        <fullName evidence="4">FecR protein</fullName>
    </submittedName>
</protein>
<dbReference type="Proteomes" id="UP000268844">
    <property type="component" value="Unassembled WGS sequence"/>
</dbReference>
<dbReference type="InterPro" id="IPR006860">
    <property type="entry name" value="FecR"/>
</dbReference>
<reference evidence="4 5" key="1">
    <citation type="submission" date="2018-12" db="EMBL/GenBank/DDBJ databases">
        <authorList>
            <person name="Criscuolo A."/>
        </authorList>
    </citation>
    <scope>NUCLEOTIDE SEQUENCE [LARGE SCALE GENOMIC DNA]</scope>
    <source>
        <strain evidence="4">ACIP1116281</strain>
    </source>
</reference>
<feature type="compositionally biased region" description="Low complexity" evidence="1">
    <location>
        <begin position="225"/>
        <end position="277"/>
    </location>
</feature>
<organism evidence="4 5">
    <name type="scientific">Devosia equisanguinis</name>
    <dbReference type="NCBI Taxonomy" id="2490941"/>
    <lineage>
        <taxon>Bacteria</taxon>
        <taxon>Pseudomonadati</taxon>
        <taxon>Pseudomonadota</taxon>
        <taxon>Alphaproteobacteria</taxon>
        <taxon>Hyphomicrobiales</taxon>
        <taxon>Devosiaceae</taxon>
        <taxon>Devosia</taxon>
    </lineage>
</organism>
<evidence type="ECO:0000256" key="1">
    <source>
        <dbReference type="SAM" id="MobiDB-lite"/>
    </source>
</evidence>
<name>A0A3S5D3Q6_9HYPH</name>
<keyword evidence="5" id="KW-1185">Reference proteome</keyword>
<dbReference type="RefSeq" id="WP_126152277.1">
    <property type="nucleotide sequence ID" value="NZ_JBHTMH010000001.1"/>
</dbReference>
<feature type="domain" description="FecR protein" evidence="3">
    <location>
        <begin position="55"/>
        <end position="152"/>
    </location>
</feature>
<evidence type="ECO:0000259" key="3">
    <source>
        <dbReference type="Pfam" id="PF04773"/>
    </source>
</evidence>
<dbReference type="EMBL" id="UZWD01000073">
    <property type="protein sequence ID" value="VDS06766.1"/>
    <property type="molecule type" value="Genomic_DNA"/>
</dbReference>
<evidence type="ECO:0000313" key="4">
    <source>
        <dbReference type="EMBL" id="VDS06766.1"/>
    </source>
</evidence>
<feature type="region of interest" description="Disordered" evidence="1">
    <location>
        <begin position="215"/>
        <end position="277"/>
    </location>
</feature>
<feature type="chain" id="PRO_5018713336" evidence="2">
    <location>
        <begin position="22"/>
        <end position="277"/>
    </location>
</feature>
<dbReference type="Gene3D" id="2.60.120.1440">
    <property type="match status" value="1"/>
</dbReference>
<dbReference type="OrthoDB" id="6038785at2"/>
<keyword evidence="2" id="KW-0732">Signal</keyword>
<feature type="signal peptide" evidence="2">
    <location>
        <begin position="1"/>
        <end position="21"/>
    </location>
</feature>
<proteinExistence type="predicted"/>
<gene>
    <name evidence="4" type="ORF">DEVEQU_03931</name>
</gene>
<accession>A0A3S5D3Q6</accession>
<evidence type="ECO:0000313" key="5">
    <source>
        <dbReference type="Proteomes" id="UP000268844"/>
    </source>
</evidence>
<dbReference type="AlphaFoldDB" id="A0A3S5D3Q6"/>
<dbReference type="PANTHER" id="PTHR38731">
    <property type="entry name" value="LIPL45-RELATED LIPOPROTEIN-RELATED"/>
    <property type="match status" value="1"/>
</dbReference>
<sequence>MIKKLAFAALLTTLLTGPSLAAAEGSAVGVDPDAVARRGSSDRVLVVGADISVGDRVVTGASGRVQILFQDQTRLVVGPGSSLEIQSYLLNGNRADKFAVNALAGTFRFISGNSPKSAYSINTPTASIAVRGTKFDITVQRGSTQVLLYEGGLQLCSGRQCVELTDRCDYGVADSSSSALVTWRDSARANLVRNFPLANIQRPLLQAFRVAGAQSCLTPPPPPSTDSLSSPSSGNPPSGNTTPPTSGGNFTTTTPTFGGNSNSGNVTSGNTTPTTTP</sequence>
<dbReference type="Pfam" id="PF04773">
    <property type="entry name" value="FecR"/>
    <property type="match status" value="1"/>
</dbReference>
<evidence type="ECO:0000256" key="2">
    <source>
        <dbReference type="SAM" id="SignalP"/>
    </source>
</evidence>